<dbReference type="AlphaFoldDB" id="A0A1H3G7T6"/>
<evidence type="ECO:0000259" key="1">
    <source>
        <dbReference type="Pfam" id="PF12146"/>
    </source>
</evidence>
<dbReference type="Pfam" id="PF12146">
    <property type="entry name" value="Hydrolase_4"/>
    <property type="match status" value="1"/>
</dbReference>
<accession>A0A1H3G7T6</accession>
<dbReference type="OrthoDB" id="5902829at2"/>
<dbReference type="Gene3D" id="3.40.50.1820">
    <property type="entry name" value="alpha/beta hydrolase"/>
    <property type="match status" value="1"/>
</dbReference>
<proteinExistence type="predicted"/>
<dbReference type="GO" id="GO:0052689">
    <property type="term" value="F:carboxylic ester hydrolase activity"/>
    <property type="evidence" value="ECO:0007669"/>
    <property type="project" value="TreeGrafter"/>
</dbReference>
<sequence length="311" mass="32474">MRDIALRFTAADQTLAGTLTLPAGSGPYPAVLLISGSGPLNRDSDHRKGAFGVSRELAAALAEVGVASLRYDKRGVGESTGSFLAAGFTDNIADARAALAALAARPEIDAARVFLAGHSEGALIATAVAGSGAPPVAGVVLLCGAARTGAETLRWQAMRLLPGLPAPVRALLRLTRTDFVAKVAKNHDKLRATTTDVARLGGVRVNARWFREFLDYDPAADLAAIRVPVLAVTGGKDLQVDPDDLDAIAALVPGPVEIDRPADLTHTLRRQPGEPLLRKYRTELRGPVDPQLLSRVTGWVAARAAVRGAAA</sequence>
<dbReference type="InterPro" id="IPR022742">
    <property type="entry name" value="Hydrolase_4"/>
</dbReference>
<protein>
    <recommendedName>
        <fullName evidence="1">Serine aminopeptidase S33 domain-containing protein</fullName>
    </recommendedName>
</protein>
<dbReference type="PANTHER" id="PTHR43265:SF1">
    <property type="entry name" value="ESTERASE ESTD"/>
    <property type="match status" value="1"/>
</dbReference>
<dbReference type="PANTHER" id="PTHR43265">
    <property type="entry name" value="ESTERASE ESTD"/>
    <property type="match status" value="1"/>
</dbReference>
<dbReference type="SUPFAM" id="SSF53474">
    <property type="entry name" value="alpha/beta-Hydrolases"/>
    <property type="match status" value="1"/>
</dbReference>
<organism evidence="2 3">
    <name type="scientific">Micromonospora pattaloongensis</name>
    <dbReference type="NCBI Taxonomy" id="405436"/>
    <lineage>
        <taxon>Bacteria</taxon>
        <taxon>Bacillati</taxon>
        <taxon>Actinomycetota</taxon>
        <taxon>Actinomycetes</taxon>
        <taxon>Micromonosporales</taxon>
        <taxon>Micromonosporaceae</taxon>
        <taxon>Micromonospora</taxon>
    </lineage>
</organism>
<feature type="domain" description="Serine aminopeptidase S33" evidence="1">
    <location>
        <begin position="53"/>
        <end position="251"/>
    </location>
</feature>
<name>A0A1H3G7T6_9ACTN</name>
<gene>
    <name evidence="2" type="ORF">SAMN05444365_101317</name>
</gene>
<dbReference type="Proteomes" id="UP000242415">
    <property type="component" value="Unassembled WGS sequence"/>
</dbReference>
<evidence type="ECO:0000313" key="3">
    <source>
        <dbReference type="Proteomes" id="UP000242415"/>
    </source>
</evidence>
<reference evidence="3" key="1">
    <citation type="submission" date="2016-10" db="EMBL/GenBank/DDBJ databases">
        <authorList>
            <person name="Varghese N."/>
            <person name="Submissions S."/>
        </authorList>
    </citation>
    <scope>NUCLEOTIDE SEQUENCE [LARGE SCALE GENOMIC DNA]</scope>
    <source>
        <strain evidence="3">DSM 45245</strain>
    </source>
</reference>
<dbReference type="InterPro" id="IPR029058">
    <property type="entry name" value="AB_hydrolase_fold"/>
</dbReference>
<keyword evidence="3" id="KW-1185">Reference proteome</keyword>
<dbReference type="STRING" id="405436.SAMN05444365_101317"/>
<dbReference type="InterPro" id="IPR053145">
    <property type="entry name" value="AB_hydrolase_Est10"/>
</dbReference>
<dbReference type="RefSeq" id="WP_091550441.1">
    <property type="nucleotide sequence ID" value="NZ_FNPH01000001.1"/>
</dbReference>
<dbReference type="EMBL" id="FNPH01000001">
    <property type="protein sequence ID" value="SDX99346.1"/>
    <property type="molecule type" value="Genomic_DNA"/>
</dbReference>
<evidence type="ECO:0000313" key="2">
    <source>
        <dbReference type="EMBL" id="SDX99346.1"/>
    </source>
</evidence>